<dbReference type="CDD" id="cd14686">
    <property type="entry name" value="bZIP"/>
    <property type="match status" value="1"/>
</dbReference>
<accession>A0ABY3ALC8</accession>
<proteinExistence type="predicted"/>
<dbReference type="EMBL" id="SADY01000006">
    <property type="protein sequence ID" value="TQR43381.1"/>
    <property type="molecule type" value="Genomic_DNA"/>
</dbReference>
<keyword evidence="2" id="KW-1185">Reference proteome</keyword>
<sequence>MYVLYDNFKKVTTIYQNPVPDQMSGTGLLVDGDIPQPKYIHGMNPVLKIDTEKMQLYYDYEKPDTIESRVADLQKENTELKLALAELAELVAGGVK</sequence>
<comment type="caution">
    <text evidence="1">The sequence shown here is derived from an EMBL/GenBank/DDBJ whole genome shotgun (WGS) entry which is preliminary data.</text>
</comment>
<evidence type="ECO:0000313" key="1">
    <source>
        <dbReference type="EMBL" id="TQR43381.1"/>
    </source>
</evidence>
<name>A0ABY3ALC8_PAEPP</name>
<evidence type="ECO:0000313" key="2">
    <source>
        <dbReference type="Proteomes" id="UP000316208"/>
    </source>
</evidence>
<dbReference type="RefSeq" id="WP_142545245.1">
    <property type="nucleotide sequence ID" value="NZ_SADY01000006.1"/>
</dbReference>
<gene>
    <name evidence="1" type="ORF">C7Y44_19685</name>
</gene>
<dbReference type="Proteomes" id="UP000316208">
    <property type="component" value="Unassembled WGS sequence"/>
</dbReference>
<reference evidence="1 2" key="1">
    <citation type="submission" date="2018-03" db="EMBL/GenBank/DDBJ databases">
        <title>Aerobic endospore-forming bacteria genome sequencing and assembly.</title>
        <authorList>
            <person name="Cavalcante D.A."/>
            <person name="Driks A."/>
            <person name="Putonti C."/>
            <person name="De-Souza M.T."/>
        </authorList>
    </citation>
    <scope>NUCLEOTIDE SEQUENCE [LARGE SCALE GENOMIC DNA]</scope>
    <source>
        <strain evidence="1 2">SDF0028</strain>
    </source>
</reference>
<organism evidence="1 2">
    <name type="scientific">Paenibacillus popilliae</name>
    <name type="common">Bacillus popilliae</name>
    <dbReference type="NCBI Taxonomy" id="78057"/>
    <lineage>
        <taxon>Bacteria</taxon>
        <taxon>Bacillati</taxon>
        <taxon>Bacillota</taxon>
        <taxon>Bacilli</taxon>
        <taxon>Bacillales</taxon>
        <taxon>Paenibacillaceae</taxon>
        <taxon>Paenibacillus</taxon>
    </lineage>
</organism>
<protein>
    <submittedName>
        <fullName evidence="1">Uncharacterized protein</fullName>
    </submittedName>
</protein>